<gene>
    <name evidence="1" type="ORF">SAMN04489711_104115</name>
</gene>
<reference evidence="2" key="1">
    <citation type="submission" date="2016-10" db="EMBL/GenBank/DDBJ databases">
        <authorList>
            <person name="Varghese N."/>
            <person name="Submissions S."/>
        </authorList>
    </citation>
    <scope>NUCLEOTIDE SEQUENCE [LARGE SCALE GENOMIC DNA]</scope>
    <source>
        <strain evidence="2">DSM 27981</strain>
    </source>
</reference>
<dbReference type="Proteomes" id="UP000199119">
    <property type="component" value="Unassembled WGS sequence"/>
</dbReference>
<accession>A0A1I2CIT9</accession>
<protein>
    <submittedName>
        <fullName evidence="1">Uncharacterized protein</fullName>
    </submittedName>
</protein>
<keyword evidence="2" id="KW-1185">Reference proteome</keyword>
<proteinExistence type="predicted"/>
<dbReference type="EMBL" id="FONX01000004">
    <property type="protein sequence ID" value="SFE68148.1"/>
    <property type="molecule type" value="Genomic_DNA"/>
</dbReference>
<dbReference type="AlphaFoldDB" id="A0A1I2CIT9"/>
<evidence type="ECO:0000313" key="2">
    <source>
        <dbReference type="Proteomes" id="UP000199119"/>
    </source>
</evidence>
<sequence length="435" mass="46037">MENDAAAVTDHRLAVAPNGKAVAAWLEARQINDNTTLYSVHARAYSPDTGWGNSVAFATTGNIGANLPEVVVNANGDAILLWRQSEVMGNNLAVNTIRYNAGTGVWDAAPAAVLSDAEATLYQGYDWINSHHITLDNNGNAFYAFSVSTILNAPDGAWVKQYRNGVWSDAVRFLAGASSNAKDLQLAAAPDGRTATAIWKQFENNANKFRMLASEYREGSGWTTGHEIDGDLVKSFGSTKIAIAANGDTTAVWEGSSDVGGSRFYAARLSNGAWSAPVTVGNTRPVIAFDSIAGLCSDAAGNAVLVTLPSQITAIRFTVDQGWQAPVDIPPAEQSYISPQASVACNTKGDAMVSYRAALGANNSYDLWARPFSATSGWGTAAQIVSLGGPAGMLTLSTPVVGVDDSFRALTLWRQDQQSGSGLNKPRDLWSATYK</sequence>
<evidence type="ECO:0000313" key="1">
    <source>
        <dbReference type="EMBL" id="SFE68148.1"/>
    </source>
</evidence>
<name>A0A1I2CIT9_9BURK</name>
<dbReference type="STRING" id="1177982.SAMN04489711_104115"/>
<organism evidence="1 2">
    <name type="scientific">Paracidovorax wautersii</name>
    <dbReference type="NCBI Taxonomy" id="1177982"/>
    <lineage>
        <taxon>Bacteria</taxon>
        <taxon>Pseudomonadati</taxon>
        <taxon>Pseudomonadota</taxon>
        <taxon>Betaproteobacteria</taxon>
        <taxon>Burkholderiales</taxon>
        <taxon>Comamonadaceae</taxon>
        <taxon>Paracidovorax</taxon>
    </lineage>
</organism>